<feature type="binding site" evidence="11">
    <location>
        <position position="49"/>
    </location>
    <ligand>
        <name>ATP</name>
        <dbReference type="ChEBI" id="CHEBI:30616"/>
    </ligand>
</feature>
<evidence type="ECO:0000259" key="12">
    <source>
        <dbReference type="Pfam" id="PF00696"/>
    </source>
</evidence>
<dbReference type="Gene3D" id="3.40.1160.10">
    <property type="entry name" value="Acetylglutamate kinase-like"/>
    <property type="match status" value="1"/>
</dbReference>
<evidence type="ECO:0000256" key="8">
    <source>
        <dbReference type="ARBA" id="ARBA00022840"/>
    </source>
</evidence>
<comment type="activity regulation">
    <text evidence="11">Inhibited by UTP.</text>
</comment>
<dbReference type="InterPro" id="IPR011817">
    <property type="entry name" value="Uridylate_kinase"/>
</dbReference>
<organism evidence="13 14">
    <name type="scientific">Pyrococcus yayanosii (strain CH1 / JCM 16557)</name>
    <dbReference type="NCBI Taxonomy" id="529709"/>
    <lineage>
        <taxon>Archaea</taxon>
        <taxon>Methanobacteriati</taxon>
        <taxon>Methanobacteriota</taxon>
        <taxon>Thermococci</taxon>
        <taxon>Thermococcales</taxon>
        <taxon>Thermococcaceae</taxon>
        <taxon>Pyrococcus</taxon>
    </lineage>
</organism>
<comment type="similarity">
    <text evidence="3 11">Belongs to the UMP kinase family.</text>
</comment>
<keyword evidence="5 11" id="KW-0808">Transferase</keyword>
<evidence type="ECO:0000256" key="9">
    <source>
        <dbReference type="ARBA" id="ARBA00022975"/>
    </source>
</evidence>
<evidence type="ECO:0000256" key="10">
    <source>
        <dbReference type="ARBA" id="ARBA00047767"/>
    </source>
</evidence>
<dbReference type="eggNOG" id="arCOG00858">
    <property type="taxonomic scope" value="Archaea"/>
</dbReference>
<gene>
    <name evidence="11" type="primary">pyrH</name>
    <name evidence="13" type="ordered locus">PYCH_03180</name>
</gene>
<dbReference type="KEGG" id="pya:PYCH_03180"/>
<dbReference type="UniPathway" id="UPA00159">
    <property type="reaction ID" value="UER00275"/>
</dbReference>
<accession>F8AGP2</accession>
<evidence type="ECO:0000256" key="1">
    <source>
        <dbReference type="ARBA" id="ARBA00004496"/>
    </source>
</evidence>
<evidence type="ECO:0000256" key="2">
    <source>
        <dbReference type="ARBA" id="ARBA00004791"/>
    </source>
</evidence>
<dbReference type="AlphaFoldDB" id="F8AGP2"/>
<dbReference type="OrthoDB" id="372251at2157"/>
<dbReference type="GO" id="GO:0005524">
    <property type="term" value="F:ATP binding"/>
    <property type="evidence" value="ECO:0007669"/>
    <property type="project" value="UniProtKB-KW"/>
</dbReference>
<dbReference type="InterPro" id="IPR036393">
    <property type="entry name" value="AceGlu_kinase-like_sf"/>
</dbReference>
<feature type="binding site" evidence="11">
    <location>
        <position position="140"/>
    </location>
    <ligand>
        <name>ATP</name>
        <dbReference type="ChEBI" id="CHEBI:30616"/>
    </ligand>
</feature>
<dbReference type="Proteomes" id="UP000008386">
    <property type="component" value="Chromosome"/>
</dbReference>
<keyword evidence="14" id="KW-1185">Reference proteome</keyword>
<dbReference type="InterPro" id="IPR011818">
    <property type="entry name" value="Uridylate_kinase_arch/spir"/>
</dbReference>
<comment type="catalytic activity">
    <reaction evidence="10 11">
        <text>UMP + ATP = UDP + ADP</text>
        <dbReference type="Rhea" id="RHEA:24400"/>
        <dbReference type="ChEBI" id="CHEBI:30616"/>
        <dbReference type="ChEBI" id="CHEBI:57865"/>
        <dbReference type="ChEBI" id="CHEBI:58223"/>
        <dbReference type="ChEBI" id="CHEBI:456216"/>
        <dbReference type="EC" id="2.7.4.22"/>
    </reaction>
</comment>
<dbReference type="GO" id="GO:0033862">
    <property type="term" value="F:UMP kinase activity"/>
    <property type="evidence" value="ECO:0007669"/>
    <property type="project" value="UniProtKB-EC"/>
</dbReference>
<keyword evidence="9 11" id="KW-0665">Pyrimidine biosynthesis</keyword>
<dbReference type="GO" id="GO:0044210">
    <property type="term" value="P:'de novo' CTP biosynthetic process"/>
    <property type="evidence" value="ECO:0007669"/>
    <property type="project" value="UniProtKB-UniRule"/>
</dbReference>
<keyword evidence="4 11" id="KW-0963">Cytoplasm</keyword>
<comment type="subunit">
    <text evidence="11">Homohexamer.</text>
</comment>
<dbReference type="GeneID" id="10836895"/>
<dbReference type="SUPFAM" id="SSF53633">
    <property type="entry name" value="Carbamate kinase-like"/>
    <property type="match status" value="1"/>
</dbReference>
<feature type="binding site" evidence="11">
    <location>
        <position position="146"/>
    </location>
    <ligand>
        <name>ATP</name>
        <dbReference type="ChEBI" id="CHEBI:30616"/>
    </ligand>
</feature>
<feature type="binding site" evidence="11">
    <location>
        <position position="66"/>
    </location>
    <ligand>
        <name>UMP</name>
        <dbReference type="ChEBI" id="CHEBI:57865"/>
    </ligand>
</feature>
<evidence type="ECO:0000256" key="7">
    <source>
        <dbReference type="ARBA" id="ARBA00022777"/>
    </source>
</evidence>
<evidence type="ECO:0000256" key="6">
    <source>
        <dbReference type="ARBA" id="ARBA00022741"/>
    </source>
</evidence>
<keyword evidence="7 11" id="KW-0418">Kinase</keyword>
<evidence type="ECO:0000313" key="13">
    <source>
        <dbReference type="EMBL" id="AEH24015.1"/>
    </source>
</evidence>
<dbReference type="STRING" id="529709.PYCH_03180"/>
<dbReference type="HOGENOM" id="CLU_079546_0_0_2"/>
<comment type="function">
    <text evidence="11">Catalyzes the reversible phosphorylation of UMP to UDP.</text>
</comment>
<dbReference type="GO" id="GO:0005737">
    <property type="term" value="C:cytoplasm"/>
    <property type="evidence" value="ECO:0007669"/>
    <property type="project" value="UniProtKB-SubCell"/>
</dbReference>
<dbReference type="InterPro" id="IPR001048">
    <property type="entry name" value="Asp/Glu/Uridylate_kinase"/>
</dbReference>
<evidence type="ECO:0000313" key="14">
    <source>
        <dbReference type="Proteomes" id="UP000008386"/>
    </source>
</evidence>
<proteinExistence type="inferred from homology"/>
<evidence type="ECO:0000256" key="5">
    <source>
        <dbReference type="ARBA" id="ARBA00022679"/>
    </source>
</evidence>
<comment type="caution">
    <text evidence="11">Lacks conserved residue(s) required for the propagation of feature annotation.</text>
</comment>
<keyword evidence="8 11" id="KW-0067">ATP-binding</keyword>
<comment type="subcellular location">
    <subcellularLocation>
        <location evidence="1 11">Cytoplasm</location>
    </subcellularLocation>
</comment>
<dbReference type="PANTHER" id="PTHR42833">
    <property type="entry name" value="URIDYLATE KINASE"/>
    <property type="match status" value="1"/>
</dbReference>
<dbReference type="Pfam" id="PF00696">
    <property type="entry name" value="AA_kinase"/>
    <property type="match status" value="1"/>
</dbReference>
<dbReference type="PIRSF" id="PIRSF005650">
    <property type="entry name" value="Uridylate_kin"/>
    <property type="match status" value="1"/>
</dbReference>
<dbReference type="CDD" id="cd04253">
    <property type="entry name" value="AAK_UMPK-PyrH-Pf"/>
    <property type="match status" value="1"/>
</dbReference>
<evidence type="ECO:0000256" key="4">
    <source>
        <dbReference type="ARBA" id="ARBA00022490"/>
    </source>
</evidence>
<dbReference type="EC" id="2.7.4.22" evidence="11"/>
<comment type="pathway">
    <text evidence="2 11">Pyrimidine metabolism; CTP biosynthesis via de novo pathway; UDP from UMP (UMPK route): step 1/1.</text>
</comment>
<keyword evidence="6 11" id="KW-0547">Nucleotide-binding</keyword>
<evidence type="ECO:0000256" key="11">
    <source>
        <dbReference type="HAMAP-Rule" id="MF_01220"/>
    </source>
</evidence>
<dbReference type="EMBL" id="CP002779">
    <property type="protein sequence ID" value="AEH24015.1"/>
    <property type="molecule type" value="Genomic_DNA"/>
</dbReference>
<dbReference type="RefSeq" id="WP_013905073.1">
    <property type="nucleotide sequence ID" value="NC_015680.1"/>
</dbReference>
<feature type="binding site" evidence="11">
    <location>
        <position position="149"/>
    </location>
    <ligand>
        <name>ATP</name>
        <dbReference type="ChEBI" id="CHEBI:30616"/>
    </ligand>
</feature>
<dbReference type="NCBIfam" id="TIGR02076">
    <property type="entry name" value="pyrH_arch"/>
    <property type="match status" value="1"/>
</dbReference>
<feature type="domain" description="Aspartate/glutamate/uridylate kinase" evidence="12">
    <location>
        <begin position="1"/>
        <end position="202"/>
    </location>
</feature>
<dbReference type="FunFam" id="3.40.1160.10:FF:000030">
    <property type="entry name" value="Uridylate kinase"/>
    <property type="match status" value="1"/>
</dbReference>
<feature type="binding site" evidence="11">
    <location>
        <begin position="114"/>
        <end position="120"/>
    </location>
    <ligand>
        <name>UMP</name>
        <dbReference type="ChEBI" id="CHEBI:57865"/>
    </ligand>
</feature>
<protein>
    <recommendedName>
        <fullName evidence="11">Uridylate kinase</fullName>
        <shortName evidence="11">UK</shortName>
        <ecNumber evidence="11">2.7.4.22</ecNumber>
    </recommendedName>
    <alternativeName>
        <fullName evidence="11">Uridine monophosphate kinase</fullName>
        <shortName evidence="11">UMP kinase</shortName>
        <shortName evidence="11">UMPK</shortName>
    </alternativeName>
</protein>
<name>F8AGP2_PYRYC</name>
<evidence type="ECO:0000256" key="3">
    <source>
        <dbReference type="ARBA" id="ARBA00007614"/>
    </source>
</evidence>
<feature type="binding site" evidence="11">
    <location>
        <position position="141"/>
    </location>
    <ligand>
        <name>ATP</name>
        <dbReference type="ChEBI" id="CHEBI:30616"/>
    </ligand>
</feature>
<feature type="binding site" evidence="11">
    <location>
        <position position="45"/>
    </location>
    <ligand>
        <name>ATP</name>
        <dbReference type="ChEBI" id="CHEBI:30616"/>
    </ligand>
</feature>
<dbReference type="GO" id="GO:0006225">
    <property type="term" value="P:UDP biosynthetic process"/>
    <property type="evidence" value="ECO:0007669"/>
    <property type="project" value="TreeGrafter"/>
</dbReference>
<reference evidence="13 14" key="1">
    <citation type="journal article" date="2011" name="J. Bacteriol.">
        <title>Complete genome sequence of the obligate piezophilic hyperthermophilic archaeon Pyrococcus yayanosii CH1.</title>
        <authorList>
            <person name="Jun X."/>
            <person name="Lupeng L."/>
            <person name="Minjuan X."/>
            <person name="Oger P."/>
            <person name="Fengping W."/>
            <person name="Jebbar M."/>
            <person name="Xiang X."/>
        </authorList>
    </citation>
    <scope>NUCLEOTIDE SEQUENCE [LARGE SCALE GENOMIC DNA]</scope>
    <source>
        <strain evidence="14">CH1 / JCM 16557</strain>
    </source>
</reference>
<feature type="binding site" evidence="11">
    <location>
        <position position="44"/>
    </location>
    <ligand>
        <name>UMP</name>
        <dbReference type="ChEBI" id="CHEBI:57865"/>
    </ligand>
</feature>
<sequence length="236" mass="25828">MRVVFDIGGSVLVPDEPDVDFISRVAYELTKVSEEHEVAVVVGGGRTARKYIMAAGKLGANETFKDYLGILVTRANALLLIAALRERAYPKVVEDFREAWRIIQLKKIPVMGGTHPGHTTDAVAALLAEFLNADLFVIVTNVEGVYDSDPKKNPEAKKIPKMRASELVEIVARAEGKAGESTVVDLLAAKVIQRSGIRTYIVGREDALRLFDVIKGKHSGTVIEPDPAPFVDNHRQ</sequence>
<feature type="binding site" evidence="11">
    <location>
        <begin position="9"/>
        <end position="10"/>
    </location>
    <ligand>
        <name>ATP</name>
        <dbReference type="ChEBI" id="CHEBI:30616"/>
    </ligand>
</feature>
<dbReference type="PANTHER" id="PTHR42833:SF4">
    <property type="entry name" value="URIDYLATE KINASE PUMPKIN, CHLOROPLASTIC"/>
    <property type="match status" value="1"/>
</dbReference>
<dbReference type="HAMAP" id="MF_01220_A">
    <property type="entry name" value="PyrH_A"/>
    <property type="match status" value="1"/>
</dbReference>